<evidence type="ECO:0000256" key="2">
    <source>
        <dbReference type="ARBA" id="ARBA00022553"/>
    </source>
</evidence>
<dbReference type="GO" id="GO:0016020">
    <property type="term" value="C:membrane"/>
    <property type="evidence" value="ECO:0007669"/>
    <property type="project" value="UniProtKB-SubCell"/>
</dbReference>
<dbReference type="EMBL" id="POUW01000001">
    <property type="protein sequence ID" value="PNG07771.1"/>
    <property type="molecule type" value="Genomic_DNA"/>
</dbReference>
<comment type="subcellular location">
    <subcellularLocation>
        <location evidence="1">Membrane</location>
    </subcellularLocation>
</comment>
<dbReference type="Gene3D" id="6.10.340.10">
    <property type="match status" value="1"/>
</dbReference>
<dbReference type="AlphaFoldDB" id="A0A2N8SZ49"/>
<protein>
    <submittedName>
        <fullName evidence="8">Sensor histidine kinase</fullName>
    </submittedName>
</protein>
<dbReference type="PANTHER" id="PTHR24421">
    <property type="entry name" value="NITRATE/NITRITE SENSOR PROTEIN NARX-RELATED"/>
    <property type="match status" value="1"/>
</dbReference>
<gene>
    <name evidence="8" type="ORF">CXL00_01555</name>
</gene>
<dbReference type="CDD" id="cd06225">
    <property type="entry name" value="HAMP"/>
    <property type="match status" value="1"/>
</dbReference>
<dbReference type="InterPro" id="IPR050482">
    <property type="entry name" value="Sensor_HK_TwoCompSys"/>
</dbReference>
<keyword evidence="6" id="KW-0812">Transmembrane</keyword>
<dbReference type="InterPro" id="IPR011712">
    <property type="entry name" value="Sig_transdc_His_kin_sub3_dim/P"/>
</dbReference>
<feature type="transmembrane region" description="Helical" evidence="6">
    <location>
        <begin position="135"/>
        <end position="154"/>
    </location>
</feature>
<dbReference type="Proteomes" id="UP000235897">
    <property type="component" value="Unassembled WGS sequence"/>
</dbReference>
<dbReference type="SMART" id="SM00387">
    <property type="entry name" value="HATPase_c"/>
    <property type="match status" value="1"/>
</dbReference>
<dbReference type="SUPFAM" id="SSF158472">
    <property type="entry name" value="HAMP domain-like"/>
    <property type="match status" value="1"/>
</dbReference>
<accession>A0A2N8SZ49</accession>
<keyword evidence="2" id="KW-0597">Phosphoprotein</keyword>
<evidence type="ECO:0000313" key="9">
    <source>
        <dbReference type="Proteomes" id="UP000235897"/>
    </source>
</evidence>
<reference evidence="8 9" key="1">
    <citation type="submission" date="2018-01" db="EMBL/GenBank/DDBJ databases">
        <title>Denitrification phenotypes of diverse strains of Pseudomonas stutzeri.</title>
        <authorList>
            <person name="Milligan D.A."/>
            <person name="Bergaust L."/>
            <person name="Bakken L.R."/>
            <person name="Frostegard A."/>
        </authorList>
    </citation>
    <scope>NUCLEOTIDE SEQUENCE [LARGE SCALE GENOMIC DNA]</scope>
    <source>
        <strain evidence="8 9">28a3</strain>
    </source>
</reference>
<dbReference type="SUPFAM" id="SSF55874">
    <property type="entry name" value="ATPase domain of HSP90 chaperone/DNA topoisomerase II/histidine kinase"/>
    <property type="match status" value="1"/>
</dbReference>
<evidence type="ECO:0000313" key="8">
    <source>
        <dbReference type="EMBL" id="PNG07771.1"/>
    </source>
</evidence>
<dbReference type="GO" id="GO:0000155">
    <property type="term" value="F:phosphorelay sensor kinase activity"/>
    <property type="evidence" value="ECO:0007669"/>
    <property type="project" value="InterPro"/>
</dbReference>
<dbReference type="InterPro" id="IPR003660">
    <property type="entry name" value="HAMP_dom"/>
</dbReference>
<dbReference type="OrthoDB" id="9797605at2"/>
<dbReference type="CDD" id="cd16917">
    <property type="entry name" value="HATPase_UhpB-NarQ-NarX-like"/>
    <property type="match status" value="1"/>
</dbReference>
<dbReference type="Pfam" id="PF07730">
    <property type="entry name" value="HisKA_3"/>
    <property type="match status" value="1"/>
</dbReference>
<dbReference type="PROSITE" id="PS50885">
    <property type="entry name" value="HAMP"/>
    <property type="match status" value="1"/>
</dbReference>
<dbReference type="InterPro" id="IPR003594">
    <property type="entry name" value="HATPase_dom"/>
</dbReference>
<organism evidence="8 9">
    <name type="scientific">Stutzerimonas stutzeri</name>
    <name type="common">Pseudomonas stutzeri</name>
    <dbReference type="NCBI Taxonomy" id="316"/>
    <lineage>
        <taxon>Bacteria</taxon>
        <taxon>Pseudomonadati</taxon>
        <taxon>Pseudomonadota</taxon>
        <taxon>Gammaproteobacteria</taxon>
        <taxon>Pseudomonadales</taxon>
        <taxon>Pseudomonadaceae</taxon>
        <taxon>Stutzerimonas</taxon>
    </lineage>
</organism>
<sequence>MSALWRISLLVSLFFGLVASICTVVLLRQASHDVVRELDAAGAVIGYLKDVTERDPADLQPGLTRHLRHVKVRWLNDAAVQTQPLSERRGWLEAALYPDSLDEPLTVRLADGRALQLSVDPQDEIEEVRDSLRQLLVLFGIALALSLLAIRWAVRPASDVLHQLLAAFGRVSQGQLDTRLPNQSMLEARQLAGHFNRMVSSLENARRDNDDLTRALLALQERERTQLAQTLHDDLGQYLAGIRAQACLLQAIKDQPCMVSSTAHRLDEHCEQLQDGFRRLTHELYPVMLDHLELPEAMRLLAEQWQTAQGIELRLRIDHRVPSLPLHTKEHLYRLLQESLTNVAKHAQASFVRVRLRLSGRRLRLLIRDNGNGHQGARRPGIGLRSMQERARALEGTLIATHCRSTGWVVYLDIPYKESASNEDSACR</sequence>
<keyword evidence="3" id="KW-0808">Transferase</keyword>
<dbReference type="RefSeq" id="WP_102845822.1">
    <property type="nucleotide sequence ID" value="NZ_JAMOIG010000009.1"/>
</dbReference>
<proteinExistence type="predicted"/>
<dbReference type="Pfam" id="PF02518">
    <property type="entry name" value="HATPase_c"/>
    <property type="match status" value="1"/>
</dbReference>
<feature type="domain" description="HAMP" evidence="7">
    <location>
        <begin position="155"/>
        <end position="207"/>
    </location>
</feature>
<keyword evidence="6" id="KW-0472">Membrane</keyword>
<feature type="transmembrane region" description="Helical" evidence="6">
    <location>
        <begin position="6"/>
        <end position="27"/>
    </location>
</feature>
<dbReference type="Gene3D" id="1.20.5.1930">
    <property type="match status" value="1"/>
</dbReference>
<evidence type="ECO:0000256" key="3">
    <source>
        <dbReference type="ARBA" id="ARBA00022679"/>
    </source>
</evidence>
<dbReference type="InterPro" id="IPR036890">
    <property type="entry name" value="HATPase_C_sf"/>
</dbReference>
<evidence type="ECO:0000256" key="1">
    <source>
        <dbReference type="ARBA" id="ARBA00004370"/>
    </source>
</evidence>
<name>A0A2N8SZ49_STUST</name>
<dbReference type="Pfam" id="PF00672">
    <property type="entry name" value="HAMP"/>
    <property type="match status" value="1"/>
</dbReference>
<evidence type="ECO:0000256" key="4">
    <source>
        <dbReference type="ARBA" id="ARBA00022777"/>
    </source>
</evidence>
<comment type="caution">
    <text evidence="8">The sequence shown here is derived from an EMBL/GenBank/DDBJ whole genome shotgun (WGS) entry which is preliminary data.</text>
</comment>
<dbReference type="PANTHER" id="PTHR24421:SF58">
    <property type="entry name" value="SIGNAL TRANSDUCTION HISTIDINE-PROTEIN KINASE_PHOSPHATASE UHPB"/>
    <property type="match status" value="1"/>
</dbReference>
<keyword evidence="4 8" id="KW-0418">Kinase</keyword>
<evidence type="ECO:0000259" key="7">
    <source>
        <dbReference type="PROSITE" id="PS50885"/>
    </source>
</evidence>
<evidence type="ECO:0000256" key="5">
    <source>
        <dbReference type="ARBA" id="ARBA00023012"/>
    </source>
</evidence>
<evidence type="ECO:0000256" key="6">
    <source>
        <dbReference type="SAM" id="Phobius"/>
    </source>
</evidence>
<keyword evidence="6" id="KW-1133">Transmembrane helix</keyword>
<dbReference type="Gene3D" id="3.30.565.10">
    <property type="entry name" value="Histidine kinase-like ATPase, C-terminal domain"/>
    <property type="match status" value="1"/>
</dbReference>
<keyword evidence="5" id="KW-0902">Two-component regulatory system</keyword>
<dbReference type="SMART" id="SM00304">
    <property type="entry name" value="HAMP"/>
    <property type="match status" value="1"/>
</dbReference>
<dbReference type="GO" id="GO:0046983">
    <property type="term" value="F:protein dimerization activity"/>
    <property type="evidence" value="ECO:0007669"/>
    <property type="project" value="InterPro"/>
</dbReference>